<reference evidence="3" key="2">
    <citation type="submission" date="2011-02" db="EMBL/GenBank/DDBJ databases">
        <title>The complete genome of Desulfurobacterium thermolithotrophum DSM 11699.</title>
        <authorList>
            <consortium name="US DOE Joint Genome Institute (JGI-PGF)"/>
            <person name="Lucas S."/>
            <person name="Copeland A."/>
            <person name="Lapidus A."/>
            <person name="Bruce D."/>
            <person name="Goodwin L."/>
            <person name="Pitluck S."/>
            <person name="Kyrpides N."/>
            <person name="Mavromatis K."/>
            <person name="Pagani I."/>
            <person name="Ivanova N."/>
            <person name="Mikhailova N."/>
            <person name="Daligault H."/>
            <person name="Detter J.C."/>
            <person name="Tapia R."/>
            <person name="Han C."/>
            <person name="Land M."/>
            <person name="Hauser L."/>
            <person name="Markowitz V."/>
            <person name="Cheng J.-F."/>
            <person name="Hugenholtz P."/>
            <person name="Woyke T."/>
            <person name="Wu D."/>
            <person name="Spring S."/>
            <person name="Brambilla E."/>
            <person name="Klenk H.-P."/>
            <person name="Eisen J.A."/>
        </authorList>
    </citation>
    <scope>NUCLEOTIDE SEQUENCE [LARGE SCALE GENOMIC DNA]</scope>
    <source>
        <strain evidence="3">DSM 11699 / BSA</strain>
    </source>
</reference>
<organism evidence="2 3">
    <name type="scientific">Desulfurobacterium thermolithotrophum (strain DSM 11699 / BSA)</name>
    <dbReference type="NCBI Taxonomy" id="868864"/>
    <lineage>
        <taxon>Bacteria</taxon>
        <taxon>Pseudomonadati</taxon>
        <taxon>Aquificota</taxon>
        <taxon>Aquificia</taxon>
        <taxon>Desulfurobacteriales</taxon>
        <taxon>Desulfurobacteriaceae</taxon>
        <taxon>Desulfurobacterium</taxon>
    </lineage>
</organism>
<evidence type="ECO:0000313" key="3">
    <source>
        <dbReference type="Proteomes" id="UP000007102"/>
    </source>
</evidence>
<dbReference type="RefSeq" id="WP_013637870.1">
    <property type="nucleotide sequence ID" value="NC_015185.1"/>
</dbReference>
<evidence type="ECO:0000259" key="1">
    <source>
        <dbReference type="PROSITE" id="PS51729"/>
    </source>
</evidence>
<dbReference type="Pfam" id="PF14542">
    <property type="entry name" value="Acetyltransf_CG"/>
    <property type="match status" value="1"/>
</dbReference>
<dbReference type="AlphaFoldDB" id="F0S1Q6"/>
<dbReference type="PROSITE" id="PS51729">
    <property type="entry name" value="GNAT_YJDJ"/>
    <property type="match status" value="1"/>
</dbReference>
<dbReference type="Proteomes" id="UP000007102">
    <property type="component" value="Chromosome"/>
</dbReference>
<gene>
    <name evidence="2" type="ordered locus">Dester_0254</name>
</gene>
<dbReference type="InParanoid" id="F0S1Q6"/>
<dbReference type="eggNOG" id="COG2388">
    <property type="taxonomic scope" value="Bacteria"/>
</dbReference>
<keyword evidence="3" id="KW-1185">Reference proteome</keyword>
<dbReference type="InterPro" id="IPR016181">
    <property type="entry name" value="Acyl_CoA_acyltransferase"/>
</dbReference>
<dbReference type="Gene3D" id="3.40.630.30">
    <property type="match status" value="1"/>
</dbReference>
<dbReference type="KEGG" id="dte:Dester_0254"/>
<reference evidence="2 3" key="1">
    <citation type="journal article" date="2011" name="Stand. Genomic Sci.">
        <title>Complete genome sequence of the thermophilic sulfur-reducer Desulfurobacterium thermolithotrophum type strain (BSA(T)) from a deep-sea hydrothermal vent.</title>
        <authorList>
            <person name="Goker M."/>
            <person name="Daligault H."/>
            <person name="Mwirichia R."/>
            <person name="Lapidus A."/>
            <person name="Lucas S."/>
            <person name="Deshpande S."/>
            <person name="Pagani I."/>
            <person name="Tapia R."/>
            <person name="Cheng J.F."/>
            <person name="Goodwin L."/>
            <person name="Pitluck S."/>
            <person name="Liolios K."/>
            <person name="Ivanova N."/>
            <person name="Mavromatis K."/>
            <person name="Mikhailova N."/>
            <person name="Pati A."/>
            <person name="Chen A."/>
            <person name="Palaniappan K."/>
            <person name="Han C."/>
            <person name="Land M."/>
            <person name="Hauser L."/>
            <person name="Pan C."/>
            <person name="Brambilla E.M."/>
            <person name="Rohde M."/>
            <person name="Spring S."/>
            <person name="Sikorski J."/>
            <person name="Wirth R."/>
            <person name="Detter J.C."/>
            <person name="Woyke T."/>
            <person name="Bristow J."/>
            <person name="Eisen J.A."/>
            <person name="Markowitz V."/>
            <person name="Hugenholtz P."/>
            <person name="Kyrpides N.C."/>
            <person name="Klenk H.P."/>
        </authorList>
    </citation>
    <scope>NUCLEOTIDE SEQUENCE [LARGE SCALE GENOMIC DNA]</scope>
    <source>
        <strain evidence="3">DSM 11699 / BSA</strain>
    </source>
</reference>
<name>F0S1Q6_DESTD</name>
<sequence length="69" mass="7949">MEIKVKVKNGKVYTELKSGEEAFITFRELEERKVIIVTTTYVPVNYRGKGIAAKLSEKLVEFAEKKTIR</sequence>
<dbReference type="EMBL" id="CP002543">
    <property type="protein sequence ID" value="ADY72911.1"/>
    <property type="molecule type" value="Genomic_DNA"/>
</dbReference>
<dbReference type="SUPFAM" id="SSF55729">
    <property type="entry name" value="Acyl-CoA N-acyltransferases (Nat)"/>
    <property type="match status" value="1"/>
</dbReference>
<accession>F0S1Q6</accession>
<dbReference type="InterPro" id="IPR031165">
    <property type="entry name" value="GNAT_YJDJ"/>
</dbReference>
<protein>
    <recommendedName>
        <fullName evidence="1">N-acetyltransferase domain-containing protein</fullName>
    </recommendedName>
</protein>
<proteinExistence type="predicted"/>
<evidence type="ECO:0000313" key="2">
    <source>
        <dbReference type="EMBL" id="ADY72911.1"/>
    </source>
</evidence>
<dbReference type="HOGENOM" id="CLU_2769150_0_0_0"/>
<feature type="domain" description="N-acetyltransferase" evidence="1">
    <location>
        <begin position="4"/>
        <end position="69"/>
    </location>
</feature>